<feature type="domain" description="Alpha fucosidase A-like C-terminal" evidence="3">
    <location>
        <begin position="702"/>
        <end position="770"/>
    </location>
</feature>
<dbReference type="Pfam" id="PF21307">
    <property type="entry name" value="Glyco_hydro_95_C"/>
    <property type="match status" value="1"/>
</dbReference>
<feature type="signal peptide" evidence="1">
    <location>
        <begin position="1"/>
        <end position="21"/>
    </location>
</feature>
<comment type="caution">
    <text evidence="5">The sequence shown here is derived from an EMBL/GenBank/DDBJ whole genome shotgun (WGS) entry which is preliminary data.</text>
</comment>
<feature type="chain" id="PRO_5018785681" evidence="1">
    <location>
        <begin position="22"/>
        <end position="826"/>
    </location>
</feature>
<name>A0A3R5WP25_9BACT</name>
<dbReference type="InterPro" id="IPR054363">
    <property type="entry name" value="GH95_cat"/>
</dbReference>
<dbReference type="PANTHER" id="PTHR31084:SF0">
    <property type="entry name" value="ALPHA-L-FUCOSIDASE 2"/>
    <property type="match status" value="1"/>
</dbReference>
<keyword evidence="1" id="KW-0732">Signal</keyword>
<accession>A0A3R5WP25</accession>
<proteinExistence type="predicted"/>
<dbReference type="Gene3D" id="1.50.10.10">
    <property type="match status" value="1"/>
</dbReference>
<evidence type="ECO:0000256" key="1">
    <source>
        <dbReference type="SAM" id="SignalP"/>
    </source>
</evidence>
<evidence type="ECO:0000259" key="4">
    <source>
        <dbReference type="Pfam" id="PF22124"/>
    </source>
</evidence>
<dbReference type="PANTHER" id="PTHR31084">
    <property type="entry name" value="ALPHA-L-FUCOSIDASE 2"/>
    <property type="match status" value="1"/>
</dbReference>
<dbReference type="AlphaFoldDB" id="A0A3R5WP25"/>
<keyword evidence="5" id="KW-0378">Hydrolase</keyword>
<evidence type="ECO:0000313" key="5">
    <source>
        <dbReference type="EMBL" id="RGS18479.1"/>
    </source>
</evidence>
<dbReference type="EMBL" id="QRVA01000003">
    <property type="protein sequence ID" value="RGS18479.1"/>
    <property type="molecule type" value="Genomic_DNA"/>
</dbReference>
<dbReference type="PIRSF" id="PIRSF007663">
    <property type="entry name" value="UCP007663"/>
    <property type="match status" value="1"/>
</dbReference>
<dbReference type="Pfam" id="PF14498">
    <property type="entry name" value="Glyco_hyd_65N_2"/>
    <property type="match status" value="1"/>
</dbReference>
<dbReference type="SUPFAM" id="SSF48208">
    <property type="entry name" value="Six-hairpin glycosidases"/>
    <property type="match status" value="1"/>
</dbReference>
<dbReference type="InterPro" id="IPR016518">
    <property type="entry name" value="Alpha-L-fucosidase"/>
</dbReference>
<dbReference type="Proteomes" id="UP000283872">
    <property type="component" value="Unassembled WGS sequence"/>
</dbReference>
<protein>
    <submittedName>
        <fullName evidence="5">Glycoside hydrolase family 95 protein</fullName>
    </submittedName>
</protein>
<dbReference type="Pfam" id="PF22124">
    <property type="entry name" value="Glyco_hydro_95_cat"/>
    <property type="match status" value="1"/>
</dbReference>
<dbReference type="GO" id="GO:0004560">
    <property type="term" value="F:alpha-L-fucosidase activity"/>
    <property type="evidence" value="ECO:0007669"/>
    <property type="project" value="InterPro"/>
</dbReference>
<gene>
    <name evidence="5" type="ORF">DWY11_02170</name>
</gene>
<dbReference type="InterPro" id="IPR027414">
    <property type="entry name" value="GH95_N_dom"/>
</dbReference>
<dbReference type="InterPro" id="IPR008928">
    <property type="entry name" value="6-hairpin_glycosidase_sf"/>
</dbReference>
<dbReference type="InterPro" id="IPR012341">
    <property type="entry name" value="6hp_glycosidase-like_sf"/>
</dbReference>
<evidence type="ECO:0000313" key="6">
    <source>
        <dbReference type="Proteomes" id="UP000283872"/>
    </source>
</evidence>
<feature type="domain" description="Glycosyl hydrolase family 95 N-terminal" evidence="2">
    <location>
        <begin position="26"/>
        <end position="264"/>
    </location>
</feature>
<dbReference type="GO" id="GO:0005975">
    <property type="term" value="P:carbohydrate metabolic process"/>
    <property type="evidence" value="ECO:0007669"/>
    <property type="project" value="InterPro"/>
</dbReference>
<dbReference type="RefSeq" id="WP_118085581.1">
    <property type="nucleotide sequence ID" value="NZ_QRVA01000003.1"/>
</dbReference>
<evidence type="ECO:0000259" key="2">
    <source>
        <dbReference type="Pfam" id="PF14498"/>
    </source>
</evidence>
<dbReference type="InterPro" id="IPR049053">
    <property type="entry name" value="AFCA-like_C"/>
</dbReference>
<feature type="domain" description="Glycosyl hydrolase family 95 catalytic" evidence="4">
    <location>
        <begin position="291"/>
        <end position="700"/>
    </location>
</feature>
<evidence type="ECO:0000259" key="3">
    <source>
        <dbReference type="Pfam" id="PF21307"/>
    </source>
</evidence>
<reference evidence="5 6" key="1">
    <citation type="submission" date="2018-08" db="EMBL/GenBank/DDBJ databases">
        <title>A genome reference for cultivated species of the human gut microbiota.</title>
        <authorList>
            <person name="Zou Y."/>
            <person name="Xue W."/>
            <person name="Luo G."/>
        </authorList>
    </citation>
    <scope>NUCLEOTIDE SEQUENCE [LARGE SCALE GENOMIC DNA]</scope>
    <source>
        <strain evidence="5 6">AF24-12</strain>
    </source>
</reference>
<organism evidence="5 6">
    <name type="scientific">Segatella copri</name>
    <dbReference type="NCBI Taxonomy" id="165179"/>
    <lineage>
        <taxon>Bacteria</taxon>
        <taxon>Pseudomonadati</taxon>
        <taxon>Bacteroidota</taxon>
        <taxon>Bacteroidia</taxon>
        <taxon>Bacteroidales</taxon>
        <taxon>Prevotellaceae</taxon>
        <taxon>Segatella</taxon>
    </lineage>
</organism>
<sequence>MKILRTITLCCLACLSLQATAQSYKLWYDKPALVWTDALPLGNGRLGAMVYGIPATERLQLNEETIWAGQPNKNANPHAKAALPVVQNLIWQGEYRKAQDMCTEKIMSNTNFGMPYQPFGDVYISAPGMDGYSQYYRELSLDSARCLTRWTAHGVTYQREVITSFSDNVVMVRFSANKPHSITFNANFTSPHDDVIIRTDGEEATLEGVAAKHEGLKGKVRFMGRMAAQIKGGEAAKTCRDGVVSVKNADEAVLYISIATNFVNYKDITGNEVERSKQALHTAMAKDAREQMAQHVAKFQSMMHRNSLWLGADKYQNLPTDERLIRFAKQDDNYLVATYYAFGRYLLICSSQPGTQPANLQGIWNDKMFPSWDSKYTTNINMEMNYWPSEMTNLSELNEPLFRLIREVSETGKESAQTMYGKNGWVLYHNTDIWRVTGGIDKAASGMWMTGGAWVSSHLWQHYLYSGDKEFLRKAYPIMKGAATFLDEMLIPEPEHGWLVISPAVSPENVHPSKDGKIAMSYGTTMDNELLYELFSTVIRASEILGEDAGYAAHLKEVLGKMAPMQIGKWGQLQEWIKDWDDPQDNHRHVSHLYALYPGNQITPEKTPELFDAARTSLIHRGDPSTGWSMGWKVCLWARLLDGNHAYKLIHNQLTLTDDHFLAYGLNKKKGGTYRNLFDAHPPFQIDGNFGCTAGIAEMLMQSHDGCVNILPALPDAWKAEGKIQGLRTRGGFLIEELAWKNGRIMSLKIRSTLGGNLRLRLPAGNRLKGIKSMKSAKGKNPNPLFSAFEQPQMQNHSEVKLNKVVLPKANTYDITTRKGETIRLI</sequence>